<evidence type="ECO:0000256" key="4">
    <source>
        <dbReference type="ARBA" id="ARBA00022692"/>
    </source>
</evidence>
<comment type="caution">
    <text evidence="11">The sequence shown here is derived from an EMBL/GenBank/DDBJ whole genome shotgun (WGS) entry which is preliminary data.</text>
</comment>
<feature type="transmembrane region" description="Helical" evidence="9">
    <location>
        <begin position="139"/>
        <end position="160"/>
    </location>
</feature>
<dbReference type="PANTHER" id="PTHR23511">
    <property type="entry name" value="SYNAPTIC VESICLE GLYCOPROTEIN 2"/>
    <property type="match status" value="1"/>
</dbReference>
<dbReference type="EMBL" id="JAGPYM010000016">
    <property type="protein sequence ID" value="KAH6886314.1"/>
    <property type="molecule type" value="Genomic_DNA"/>
</dbReference>
<name>A0A9P9AMF6_9HYPO</name>
<keyword evidence="5 9" id="KW-1133">Transmembrane helix</keyword>
<reference evidence="11 12" key="1">
    <citation type="journal article" date="2021" name="Nat. Commun.">
        <title>Genetic determinants of endophytism in the Arabidopsis root mycobiome.</title>
        <authorList>
            <person name="Mesny F."/>
            <person name="Miyauchi S."/>
            <person name="Thiergart T."/>
            <person name="Pickel B."/>
            <person name="Atanasova L."/>
            <person name="Karlsson M."/>
            <person name="Huettel B."/>
            <person name="Barry K.W."/>
            <person name="Haridas S."/>
            <person name="Chen C."/>
            <person name="Bauer D."/>
            <person name="Andreopoulos W."/>
            <person name="Pangilinan J."/>
            <person name="LaButti K."/>
            <person name="Riley R."/>
            <person name="Lipzen A."/>
            <person name="Clum A."/>
            <person name="Drula E."/>
            <person name="Henrissat B."/>
            <person name="Kohler A."/>
            <person name="Grigoriev I.V."/>
            <person name="Martin F.M."/>
            <person name="Hacquard S."/>
        </authorList>
    </citation>
    <scope>NUCLEOTIDE SEQUENCE [LARGE SCALE GENOMIC DNA]</scope>
    <source>
        <strain evidence="11 12">MPI-CAGE-CH-0241</strain>
    </source>
</reference>
<feature type="transmembrane region" description="Helical" evidence="9">
    <location>
        <begin position="70"/>
        <end position="89"/>
    </location>
</feature>
<keyword evidence="6 9" id="KW-0472">Membrane</keyword>
<protein>
    <submittedName>
        <fullName evidence="11">Major facilitator superfamily transporter</fullName>
    </submittedName>
</protein>
<evidence type="ECO:0000256" key="8">
    <source>
        <dbReference type="SAM" id="MobiDB-lite"/>
    </source>
</evidence>
<dbReference type="AlphaFoldDB" id="A0A9P9AMF6"/>
<dbReference type="Gene3D" id="1.20.1250.20">
    <property type="entry name" value="MFS general substrate transporter like domains"/>
    <property type="match status" value="1"/>
</dbReference>
<evidence type="ECO:0000313" key="11">
    <source>
        <dbReference type="EMBL" id="KAH6886314.1"/>
    </source>
</evidence>
<feature type="region of interest" description="Disordered" evidence="8">
    <location>
        <begin position="1"/>
        <end position="21"/>
    </location>
</feature>
<evidence type="ECO:0000256" key="3">
    <source>
        <dbReference type="ARBA" id="ARBA00022448"/>
    </source>
</evidence>
<feature type="domain" description="Major facilitator superfamily (MFS) profile" evidence="10">
    <location>
        <begin position="74"/>
        <end position="544"/>
    </location>
</feature>
<dbReference type="Proteomes" id="UP000777438">
    <property type="component" value="Unassembled WGS sequence"/>
</dbReference>
<keyword evidence="7" id="KW-0325">Glycoprotein</keyword>
<proteinExistence type="inferred from homology"/>
<dbReference type="CDD" id="cd17316">
    <property type="entry name" value="MFS_SV2_like"/>
    <property type="match status" value="1"/>
</dbReference>
<dbReference type="SUPFAM" id="SSF103473">
    <property type="entry name" value="MFS general substrate transporter"/>
    <property type="match status" value="1"/>
</dbReference>
<dbReference type="Pfam" id="PF07690">
    <property type="entry name" value="MFS_1"/>
    <property type="match status" value="1"/>
</dbReference>
<feature type="transmembrane region" description="Helical" evidence="9">
    <location>
        <begin position="195"/>
        <end position="219"/>
    </location>
</feature>
<dbReference type="InterPro" id="IPR020846">
    <property type="entry name" value="MFS_dom"/>
</dbReference>
<feature type="transmembrane region" description="Helical" evidence="9">
    <location>
        <begin position="109"/>
        <end position="127"/>
    </location>
</feature>
<keyword evidence="4 9" id="KW-0812">Transmembrane</keyword>
<dbReference type="FunFam" id="1.20.1250.20:FF:000171">
    <property type="entry name" value="MFS general substrate transporter"/>
    <property type="match status" value="1"/>
</dbReference>
<dbReference type="PANTHER" id="PTHR23511:SF5">
    <property type="entry name" value="MAJOR FACILITATOR-TYPE TRANSPORTER HXNZ-RELATED"/>
    <property type="match status" value="1"/>
</dbReference>
<comment type="subcellular location">
    <subcellularLocation>
        <location evidence="1">Membrane</location>
        <topology evidence="1">Multi-pass membrane protein</topology>
    </subcellularLocation>
</comment>
<evidence type="ECO:0000256" key="6">
    <source>
        <dbReference type="ARBA" id="ARBA00023136"/>
    </source>
</evidence>
<dbReference type="GO" id="GO:0016020">
    <property type="term" value="C:membrane"/>
    <property type="evidence" value="ECO:0007669"/>
    <property type="project" value="UniProtKB-SubCell"/>
</dbReference>
<evidence type="ECO:0000256" key="2">
    <source>
        <dbReference type="ARBA" id="ARBA00008335"/>
    </source>
</evidence>
<organism evidence="11 12">
    <name type="scientific">Thelonectria olida</name>
    <dbReference type="NCBI Taxonomy" id="1576542"/>
    <lineage>
        <taxon>Eukaryota</taxon>
        <taxon>Fungi</taxon>
        <taxon>Dikarya</taxon>
        <taxon>Ascomycota</taxon>
        <taxon>Pezizomycotina</taxon>
        <taxon>Sordariomycetes</taxon>
        <taxon>Hypocreomycetidae</taxon>
        <taxon>Hypocreales</taxon>
        <taxon>Nectriaceae</taxon>
        <taxon>Thelonectria</taxon>
    </lineage>
</organism>
<evidence type="ECO:0000256" key="7">
    <source>
        <dbReference type="ARBA" id="ARBA00023180"/>
    </source>
</evidence>
<feature type="transmembrane region" description="Helical" evidence="9">
    <location>
        <begin position="405"/>
        <end position="426"/>
    </location>
</feature>
<feature type="transmembrane region" description="Helical" evidence="9">
    <location>
        <begin position="492"/>
        <end position="516"/>
    </location>
</feature>
<accession>A0A9P9AMF6</accession>
<dbReference type="PROSITE" id="PS50850">
    <property type="entry name" value="MFS"/>
    <property type="match status" value="1"/>
</dbReference>
<dbReference type="GO" id="GO:0022857">
    <property type="term" value="F:transmembrane transporter activity"/>
    <property type="evidence" value="ECO:0007669"/>
    <property type="project" value="InterPro"/>
</dbReference>
<evidence type="ECO:0000259" key="10">
    <source>
        <dbReference type="PROSITE" id="PS50850"/>
    </source>
</evidence>
<gene>
    <name evidence="11" type="ORF">B0T10DRAFT_576113</name>
</gene>
<comment type="similarity">
    <text evidence="2">Belongs to the major facilitator superfamily.</text>
</comment>
<evidence type="ECO:0000256" key="1">
    <source>
        <dbReference type="ARBA" id="ARBA00004141"/>
    </source>
</evidence>
<dbReference type="InterPro" id="IPR011701">
    <property type="entry name" value="MFS"/>
</dbReference>
<keyword evidence="3" id="KW-0813">Transport</keyword>
<dbReference type="OrthoDB" id="288590at2759"/>
<feature type="transmembrane region" description="Helical" evidence="9">
    <location>
        <begin position="522"/>
        <end position="541"/>
    </location>
</feature>
<feature type="transmembrane region" description="Helical" evidence="9">
    <location>
        <begin position="366"/>
        <end position="385"/>
    </location>
</feature>
<sequence length="549" mass="59728">MSVDSEKGNAGKGPQDLAPITITNSLEPGETVVIDDAAVREFYGNAVDDSYRLKSELVSQHLAEIGMGKFQWILFVVNGFGWIVDNFWSQGITAVRPPIANEFTDISRLSFSSVAYYIGLILGASFWGTTADLIGRKPAFNATILIGGIFACAVAGTQNFVAFCGIWAVIGTAAGGNVPVDSIVFLEFVPQSHQWLLVTLSAWWNLGQVIVSLLSWVFLANFACSEDDAPCPMSDNMGWRYLMITLGALAIAFGLCRILLFKIPESPRYLISKGRDAEAVEAVNYIARYNGKPESLTLEMLESIDRQYSSNPTATNDKSVSDDNAVTRTPTKMSYVQILKESFKDYNASSYKSLFAGRKMAQHTSVTFLIWLTIGIAYPLYFAFITSYLSTKKTYQANTDFDYTYMVYCIVSAVGVLGPVAAGFCVETRFGRRWMMAISAVLTGVFLFVYTVAKTQAADIGFQCATGILGNFEYAVMYAFTPESFPGPVRGTGTGIAATLLRFGGLVASLVSTYAGYSVVPIYASAALWIVAGIFCIGLPFETHGHASI</sequence>
<evidence type="ECO:0000256" key="9">
    <source>
        <dbReference type="SAM" id="Phobius"/>
    </source>
</evidence>
<evidence type="ECO:0000256" key="5">
    <source>
        <dbReference type="ARBA" id="ARBA00022989"/>
    </source>
</evidence>
<feature type="transmembrane region" description="Helical" evidence="9">
    <location>
        <begin position="433"/>
        <end position="453"/>
    </location>
</feature>
<evidence type="ECO:0000313" key="12">
    <source>
        <dbReference type="Proteomes" id="UP000777438"/>
    </source>
</evidence>
<feature type="transmembrane region" description="Helical" evidence="9">
    <location>
        <begin position="166"/>
        <end position="188"/>
    </location>
</feature>
<dbReference type="InterPro" id="IPR036259">
    <property type="entry name" value="MFS_trans_sf"/>
</dbReference>
<keyword evidence="12" id="KW-1185">Reference proteome</keyword>
<feature type="transmembrane region" description="Helical" evidence="9">
    <location>
        <begin position="239"/>
        <end position="260"/>
    </location>
</feature>